<proteinExistence type="predicted"/>
<accession>A0A7C5R047</accession>
<evidence type="ECO:0008006" key="3">
    <source>
        <dbReference type="Google" id="ProtNLM"/>
    </source>
</evidence>
<gene>
    <name evidence="2" type="ORF">ENJ42_03105</name>
</gene>
<sequence>MSLFKYLWVMGLCLGLLACKDEENNKPVHKPETAGKSVASQAGATNTAPPYAHTKTIKCVFESQDGTLKTTSSYFKYDPNTKDPISLDMLEFPDPVRQDRLNYMLERTKITDARVEIPLPGGNQVFTLVGTPYFNGSTSMTFHEPRGGTKGKTSNGFWFGARIKGNLWEGVLTFSNGDTNWAEGSWHFQAGGNPQNAVYGPARCEQIGD</sequence>
<evidence type="ECO:0000313" key="2">
    <source>
        <dbReference type="EMBL" id="HHL42584.1"/>
    </source>
</evidence>
<name>A0A7C5R047_9PROT</name>
<reference evidence="2" key="1">
    <citation type="journal article" date="2020" name="mSystems">
        <title>Genome- and Community-Level Interaction Insights into Carbon Utilization and Element Cycling Functions of Hydrothermarchaeota in Hydrothermal Sediment.</title>
        <authorList>
            <person name="Zhou Z."/>
            <person name="Liu Y."/>
            <person name="Xu W."/>
            <person name="Pan J."/>
            <person name="Luo Z.H."/>
            <person name="Li M."/>
        </authorList>
    </citation>
    <scope>NUCLEOTIDE SEQUENCE [LARGE SCALE GENOMIC DNA]</scope>
    <source>
        <strain evidence="2">HyVt-485</strain>
    </source>
</reference>
<comment type="caution">
    <text evidence="2">The sequence shown here is derived from an EMBL/GenBank/DDBJ whole genome shotgun (WGS) entry which is preliminary data.</text>
</comment>
<dbReference type="AlphaFoldDB" id="A0A7C5R047"/>
<dbReference type="EMBL" id="DRMJ01000152">
    <property type="protein sequence ID" value="HHL42584.1"/>
    <property type="molecule type" value="Genomic_DNA"/>
</dbReference>
<dbReference type="PROSITE" id="PS51257">
    <property type="entry name" value="PROKAR_LIPOPROTEIN"/>
    <property type="match status" value="1"/>
</dbReference>
<feature type="region of interest" description="Disordered" evidence="1">
    <location>
        <begin position="26"/>
        <end position="49"/>
    </location>
</feature>
<evidence type="ECO:0000256" key="1">
    <source>
        <dbReference type="SAM" id="MobiDB-lite"/>
    </source>
</evidence>
<dbReference type="Proteomes" id="UP000885830">
    <property type="component" value="Unassembled WGS sequence"/>
</dbReference>
<feature type="compositionally biased region" description="Polar residues" evidence="1">
    <location>
        <begin position="38"/>
        <end position="48"/>
    </location>
</feature>
<organism evidence="2">
    <name type="scientific">Hellea balneolensis</name>
    <dbReference type="NCBI Taxonomy" id="287478"/>
    <lineage>
        <taxon>Bacteria</taxon>
        <taxon>Pseudomonadati</taxon>
        <taxon>Pseudomonadota</taxon>
        <taxon>Alphaproteobacteria</taxon>
        <taxon>Maricaulales</taxon>
        <taxon>Robiginitomaculaceae</taxon>
        <taxon>Hellea</taxon>
    </lineage>
</organism>
<protein>
    <recommendedName>
        <fullName evidence="3">Lipoprotein</fullName>
    </recommendedName>
</protein>